<evidence type="ECO:0000256" key="7">
    <source>
        <dbReference type="ARBA" id="ARBA00019179"/>
    </source>
</evidence>
<dbReference type="GO" id="GO:0004523">
    <property type="term" value="F:RNA-DNA hybrid ribonuclease activity"/>
    <property type="evidence" value="ECO:0007669"/>
    <property type="project" value="UniProtKB-UniRule"/>
</dbReference>
<evidence type="ECO:0000256" key="14">
    <source>
        <dbReference type="HAMAP-Rule" id="MF_00052"/>
    </source>
</evidence>
<dbReference type="GO" id="GO:0030145">
    <property type="term" value="F:manganese ion binding"/>
    <property type="evidence" value="ECO:0007669"/>
    <property type="project" value="UniProtKB-UniRule"/>
</dbReference>
<keyword evidence="10 14" id="KW-0479">Metal-binding</keyword>
<evidence type="ECO:0000256" key="13">
    <source>
        <dbReference type="ARBA" id="ARBA00023211"/>
    </source>
</evidence>
<evidence type="ECO:0000256" key="4">
    <source>
        <dbReference type="ARBA" id="ARBA00004496"/>
    </source>
</evidence>
<dbReference type="InterPro" id="IPR001352">
    <property type="entry name" value="RNase_HII/HIII"/>
</dbReference>
<dbReference type="InterPro" id="IPR036397">
    <property type="entry name" value="RNaseH_sf"/>
</dbReference>
<comment type="cofactor">
    <cofactor evidence="2">
        <name>Mg(2+)</name>
        <dbReference type="ChEBI" id="CHEBI:18420"/>
    </cofactor>
</comment>
<protein>
    <recommendedName>
        <fullName evidence="7 14">Ribonuclease HII</fullName>
        <shortName evidence="14">RNase HII</shortName>
        <ecNumber evidence="6 14">3.1.26.4</ecNumber>
    </recommendedName>
</protein>
<comment type="subcellular location">
    <subcellularLocation>
        <location evidence="4 14">Cytoplasm</location>
    </subcellularLocation>
</comment>
<evidence type="ECO:0000256" key="3">
    <source>
        <dbReference type="ARBA" id="ARBA00004065"/>
    </source>
</evidence>
<proteinExistence type="inferred from homology"/>
<dbReference type="GO" id="GO:0005737">
    <property type="term" value="C:cytoplasm"/>
    <property type="evidence" value="ECO:0007669"/>
    <property type="project" value="UniProtKB-SubCell"/>
</dbReference>
<dbReference type="AlphaFoldDB" id="A0A1F7VES9"/>
<evidence type="ECO:0000256" key="8">
    <source>
        <dbReference type="ARBA" id="ARBA00022490"/>
    </source>
</evidence>
<gene>
    <name evidence="14" type="primary">rnhB</name>
    <name evidence="18" type="ORF">A3I42_04400</name>
</gene>
<name>A0A1F7VES9_9BACT</name>
<dbReference type="EC" id="3.1.26.4" evidence="6 14"/>
<dbReference type="Proteomes" id="UP000178264">
    <property type="component" value="Unassembled WGS sequence"/>
</dbReference>
<comment type="catalytic activity">
    <reaction evidence="1 14 15 16">
        <text>Endonucleolytic cleavage to 5'-phosphomonoester.</text>
        <dbReference type="EC" id="3.1.26.4"/>
    </reaction>
</comment>
<evidence type="ECO:0000256" key="1">
    <source>
        <dbReference type="ARBA" id="ARBA00000077"/>
    </source>
</evidence>
<dbReference type="PROSITE" id="PS51975">
    <property type="entry name" value="RNASE_H_2"/>
    <property type="match status" value="1"/>
</dbReference>
<evidence type="ECO:0000256" key="11">
    <source>
        <dbReference type="ARBA" id="ARBA00022759"/>
    </source>
</evidence>
<keyword evidence="12 14" id="KW-0378">Hydrolase</keyword>
<evidence type="ECO:0000256" key="5">
    <source>
        <dbReference type="ARBA" id="ARBA00007383"/>
    </source>
</evidence>
<reference evidence="18 19" key="1">
    <citation type="journal article" date="2016" name="Nat. Commun.">
        <title>Thousands of microbial genomes shed light on interconnected biogeochemical processes in an aquifer system.</title>
        <authorList>
            <person name="Anantharaman K."/>
            <person name="Brown C.T."/>
            <person name="Hug L.A."/>
            <person name="Sharon I."/>
            <person name="Castelle C.J."/>
            <person name="Probst A.J."/>
            <person name="Thomas B.C."/>
            <person name="Singh A."/>
            <person name="Wilkins M.J."/>
            <person name="Karaoz U."/>
            <person name="Brodie E.L."/>
            <person name="Williams K.H."/>
            <person name="Hubbard S.S."/>
            <person name="Banfield J.F."/>
        </authorList>
    </citation>
    <scope>NUCLEOTIDE SEQUENCE [LARGE SCALE GENOMIC DNA]</scope>
</reference>
<keyword evidence="8 14" id="KW-0963">Cytoplasm</keyword>
<dbReference type="InterPro" id="IPR012337">
    <property type="entry name" value="RNaseH-like_sf"/>
</dbReference>
<evidence type="ECO:0000256" key="12">
    <source>
        <dbReference type="ARBA" id="ARBA00022801"/>
    </source>
</evidence>
<dbReference type="GO" id="GO:0003723">
    <property type="term" value="F:RNA binding"/>
    <property type="evidence" value="ECO:0007669"/>
    <property type="project" value="UniProtKB-UniRule"/>
</dbReference>
<dbReference type="PANTHER" id="PTHR10954">
    <property type="entry name" value="RIBONUCLEASE H2 SUBUNIT A"/>
    <property type="match status" value="1"/>
</dbReference>
<accession>A0A1F7VES9</accession>
<dbReference type="GO" id="GO:0043137">
    <property type="term" value="P:DNA replication, removal of RNA primer"/>
    <property type="evidence" value="ECO:0007669"/>
    <property type="project" value="TreeGrafter"/>
</dbReference>
<evidence type="ECO:0000256" key="9">
    <source>
        <dbReference type="ARBA" id="ARBA00022722"/>
    </source>
</evidence>
<evidence type="ECO:0000256" key="15">
    <source>
        <dbReference type="PROSITE-ProRule" id="PRU01319"/>
    </source>
</evidence>
<dbReference type="InterPro" id="IPR022898">
    <property type="entry name" value="RNase_HII"/>
</dbReference>
<feature type="binding site" evidence="14 15">
    <location>
        <position position="23"/>
    </location>
    <ligand>
        <name>a divalent metal cation</name>
        <dbReference type="ChEBI" id="CHEBI:60240"/>
    </ligand>
</feature>
<comment type="similarity">
    <text evidence="5 14 16">Belongs to the RNase HII family.</text>
</comment>
<dbReference type="PANTHER" id="PTHR10954:SF18">
    <property type="entry name" value="RIBONUCLEASE HII"/>
    <property type="match status" value="1"/>
</dbReference>
<dbReference type="EMBL" id="MGER01000001">
    <property type="protein sequence ID" value="OGL89052.1"/>
    <property type="molecule type" value="Genomic_DNA"/>
</dbReference>
<dbReference type="CDD" id="cd07182">
    <property type="entry name" value="RNase_HII_bacteria_HII_like"/>
    <property type="match status" value="1"/>
</dbReference>
<dbReference type="Gene3D" id="3.30.420.10">
    <property type="entry name" value="Ribonuclease H-like superfamily/Ribonuclease H"/>
    <property type="match status" value="1"/>
</dbReference>
<feature type="binding site" evidence="14 15">
    <location>
        <position position="24"/>
    </location>
    <ligand>
        <name>a divalent metal cation</name>
        <dbReference type="ChEBI" id="CHEBI:60240"/>
    </ligand>
</feature>
<evidence type="ECO:0000256" key="6">
    <source>
        <dbReference type="ARBA" id="ARBA00012180"/>
    </source>
</evidence>
<dbReference type="GO" id="GO:0006298">
    <property type="term" value="P:mismatch repair"/>
    <property type="evidence" value="ECO:0007669"/>
    <property type="project" value="TreeGrafter"/>
</dbReference>
<comment type="cofactor">
    <cofactor evidence="14 15">
        <name>Mn(2+)</name>
        <dbReference type="ChEBI" id="CHEBI:29035"/>
    </cofactor>
    <cofactor evidence="14 15">
        <name>Mg(2+)</name>
        <dbReference type="ChEBI" id="CHEBI:18420"/>
    </cofactor>
    <text evidence="14 15">Manganese or magnesium. Binds 1 divalent metal ion per monomer in the absence of substrate. May bind a second metal ion after substrate binding.</text>
</comment>
<comment type="caution">
    <text evidence="18">The sequence shown here is derived from an EMBL/GenBank/DDBJ whole genome shotgun (WGS) entry which is preliminary data.</text>
</comment>
<dbReference type="SUPFAM" id="SSF53098">
    <property type="entry name" value="Ribonuclease H-like"/>
    <property type="match status" value="1"/>
</dbReference>
<dbReference type="HAMAP" id="MF_00052_B">
    <property type="entry name" value="RNase_HII_B"/>
    <property type="match status" value="1"/>
</dbReference>
<feature type="domain" description="RNase H type-2" evidence="17">
    <location>
        <begin position="17"/>
        <end position="200"/>
    </location>
</feature>
<dbReference type="GO" id="GO:0032299">
    <property type="term" value="C:ribonuclease H2 complex"/>
    <property type="evidence" value="ECO:0007669"/>
    <property type="project" value="TreeGrafter"/>
</dbReference>
<sequence>MILQSKWSATQAPHARGRVIGLDEVGRGAWAGPLVAAAVVFPSRFKLEGLKDSKQLTPDAREFFAYRLQQCAVEWSYGIVHHWEIDAFGIVEANRLAFVRALQGLNAVTEHILVDGLPVSPFPYPATFLVRGDEREAVIAAASIFAKVFRDNLLRAANTLYPQFGFYDHKGYGTAQHRVALKAHGISRFHRRSFLSSFLR</sequence>
<dbReference type="NCBIfam" id="NF000595">
    <property type="entry name" value="PRK00015.1-3"/>
    <property type="match status" value="1"/>
</dbReference>
<evidence type="ECO:0000313" key="19">
    <source>
        <dbReference type="Proteomes" id="UP000178264"/>
    </source>
</evidence>
<organism evidence="18 19">
    <name type="scientific">Candidatus Uhrbacteria bacterium RIFCSPLOWO2_02_FULL_49_11</name>
    <dbReference type="NCBI Taxonomy" id="1802409"/>
    <lineage>
        <taxon>Bacteria</taxon>
        <taxon>Candidatus Uhriibacteriota</taxon>
    </lineage>
</organism>
<dbReference type="Pfam" id="PF01351">
    <property type="entry name" value="RNase_HII"/>
    <property type="match status" value="1"/>
</dbReference>
<evidence type="ECO:0000256" key="10">
    <source>
        <dbReference type="ARBA" id="ARBA00022723"/>
    </source>
</evidence>
<feature type="binding site" evidence="14 15">
    <location>
        <position position="115"/>
    </location>
    <ligand>
        <name>a divalent metal cation</name>
        <dbReference type="ChEBI" id="CHEBI:60240"/>
    </ligand>
</feature>
<keyword evidence="9 14" id="KW-0540">Nuclease</keyword>
<evidence type="ECO:0000259" key="17">
    <source>
        <dbReference type="PROSITE" id="PS51975"/>
    </source>
</evidence>
<keyword evidence="13 14" id="KW-0464">Manganese</keyword>
<keyword evidence="11 14" id="KW-0255">Endonuclease</keyword>
<evidence type="ECO:0000256" key="2">
    <source>
        <dbReference type="ARBA" id="ARBA00001946"/>
    </source>
</evidence>
<evidence type="ECO:0000256" key="16">
    <source>
        <dbReference type="RuleBase" id="RU003515"/>
    </source>
</evidence>
<dbReference type="InterPro" id="IPR024567">
    <property type="entry name" value="RNase_HII/HIII_dom"/>
</dbReference>
<evidence type="ECO:0000313" key="18">
    <source>
        <dbReference type="EMBL" id="OGL89052.1"/>
    </source>
</evidence>
<comment type="function">
    <text evidence="3 14 16">Endonuclease that specifically degrades the RNA of RNA-DNA hybrids.</text>
</comment>